<dbReference type="EMBL" id="FTLX01000017">
    <property type="protein sequence ID" value="SIR68495.1"/>
    <property type="molecule type" value="Genomic_DNA"/>
</dbReference>
<reference evidence="2" key="3">
    <citation type="submission" date="2017-03" db="EMBL/GenBank/DDBJ databases">
        <authorList>
            <person name="Dastager S.G."/>
            <person name="Neurgaonkar P.S."/>
            <person name="Dharne M.S."/>
        </authorList>
    </citation>
    <scope>NUCLEOTIDE SEQUENCE</scope>
    <source>
        <strain evidence="2">DSM 25145</strain>
    </source>
</reference>
<feature type="transmembrane region" description="Helical" evidence="1">
    <location>
        <begin position="7"/>
        <end position="27"/>
    </location>
</feature>
<accession>A0A1N7CYF4</accession>
<evidence type="ECO:0000256" key="1">
    <source>
        <dbReference type="SAM" id="Phobius"/>
    </source>
</evidence>
<dbReference type="OrthoDB" id="2182676at2"/>
<feature type="transmembrane region" description="Helical" evidence="1">
    <location>
        <begin position="72"/>
        <end position="92"/>
    </location>
</feature>
<gene>
    <name evidence="2" type="ORF">B1B05_18835</name>
    <name evidence="3" type="ORF">SAMN05443094_11730</name>
</gene>
<sequence length="207" mass="23313">MNRLAEGYIKVGTWGLNLFLLNLLWIIFSAGGLLVAGVFPATAALIAVLRNLIIRQEDTALFKEFWCQFRRYFVKANLLGYVLTAGGVVLYIDFRIMQHIVTMSIFHIFLLSFLYILIFFYVFTAFYAFPVLVHYHTGVFGCLKYSLIMAAGKPLQSISVAAALLLLVWVFAKIPGLLAVFGISLIFFVVLKMIIHSLGNTQVQKES</sequence>
<feature type="transmembrane region" description="Helical" evidence="1">
    <location>
        <begin position="33"/>
        <end position="52"/>
    </location>
</feature>
<feature type="transmembrane region" description="Helical" evidence="1">
    <location>
        <begin position="154"/>
        <end position="172"/>
    </location>
</feature>
<organism evidence="3 4">
    <name type="scientific">Domibacillus enclensis</name>
    <dbReference type="NCBI Taxonomy" id="1017273"/>
    <lineage>
        <taxon>Bacteria</taxon>
        <taxon>Bacillati</taxon>
        <taxon>Bacillota</taxon>
        <taxon>Bacilli</taxon>
        <taxon>Bacillales</taxon>
        <taxon>Bacillaceae</taxon>
        <taxon>Domibacillus</taxon>
    </lineage>
</organism>
<evidence type="ECO:0000313" key="2">
    <source>
        <dbReference type="EMBL" id="OXS73141.1"/>
    </source>
</evidence>
<keyword evidence="5" id="KW-1185">Reference proteome</keyword>
<proteinExistence type="predicted"/>
<reference evidence="3 4" key="1">
    <citation type="submission" date="2017-01" db="EMBL/GenBank/DDBJ databases">
        <authorList>
            <person name="Mah S.A."/>
            <person name="Swanson W.J."/>
            <person name="Moy G.W."/>
            <person name="Vacquier V.D."/>
        </authorList>
    </citation>
    <scope>NUCLEOTIDE SEQUENCE [LARGE SCALE GENOMIC DNA]</scope>
    <source>
        <strain evidence="3 4">NIO-1016</strain>
    </source>
</reference>
<dbReference type="Pfam" id="PF04854">
    <property type="entry name" value="DUF624"/>
    <property type="match status" value="1"/>
</dbReference>
<keyword evidence="1" id="KW-0812">Transmembrane</keyword>
<reference evidence="5" key="2">
    <citation type="submission" date="2017-03" db="EMBL/GenBank/DDBJ databases">
        <title>Bacillus sp. V-88(T) DSM27956, whole genome shotgun sequencing project.</title>
        <authorList>
            <person name="Dastager S.G."/>
            <person name="Neurgaonkar P.S."/>
            <person name="Dharne M.S."/>
        </authorList>
    </citation>
    <scope>NUCLEOTIDE SEQUENCE [LARGE SCALE GENOMIC DNA]</scope>
    <source>
        <strain evidence="5">DSM 25145</strain>
    </source>
</reference>
<dbReference type="STRING" id="1017273.SAMN05443094_11730"/>
<evidence type="ECO:0000313" key="3">
    <source>
        <dbReference type="EMBL" id="SIR68495.1"/>
    </source>
</evidence>
<evidence type="ECO:0000313" key="4">
    <source>
        <dbReference type="Proteomes" id="UP000186385"/>
    </source>
</evidence>
<protein>
    <submittedName>
        <fullName evidence="3">Uncharacterized membrane protein YesL</fullName>
    </submittedName>
</protein>
<dbReference type="RefSeq" id="WP_045852043.1">
    <property type="nucleotide sequence ID" value="NZ_FTLX01000017.1"/>
</dbReference>
<evidence type="ECO:0000313" key="5">
    <source>
        <dbReference type="Proteomes" id="UP000215545"/>
    </source>
</evidence>
<feature type="transmembrane region" description="Helical" evidence="1">
    <location>
        <begin position="178"/>
        <end position="195"/>
    </location>
</feature>
<dbReference type="Proteomes" id="UP000215545">
    <property type="component" value="Unassembled WGS sequence"/>
</dbReference>
<dbReference type="EMBL" id="MWSK01000017">
    <property type="protein sequence ID" value="OXS73141.1"/>
    <property type="molecule type" value="Genomic_DNA"/>
</dbReference>
<keyword evidence="1" id="KW-1133">Transmembrane helix</keyword>
<dbReference type="Proteomes" id="UP000186385">
    <property type="component" value="Unassembled WGS sequence"/>
</dbReference>
<dbReference type="AlphaFoldDB" id="A0A1N7CYF4"/>
<keyword evidence="1" id="KW-0472">Membrane</keyword>
<dbReference type="InterPro" id="IPR006938">
    <property type="entry name" value="DUF624"/>
</dbReference>
<name>A0A1N7CYF4_9BACI</name>
<feature type="transmembrane region" description="Helical" evidence="1">
    <location>
        <begin position="104"/>
        <end position="133"/>
    </location>
</feature>